<evidence type="ECO:0000313" key="4">
    <source>
        <dbReference type="Proteomes" id="UP000199502"/>
    </source>
</evidence>
<dbReference type="RefSeq" id="WP_090747469.1">
    <property type="nucleotide sequence ID" value="NZ_FMVT01000015.1"/>
</dbReference>
<dbReference type="EMBL" id="FMVT01000015">
    <property type="protein sequence ID" value="SCY90891.1"/>
    <property type="molecule type" value="Genomic_DNA"/>
</dbReference>
<evidence type="ECO:0000256" key="1">
    <source>
        <dbReference type="SAM" id="SignalP"/>
    </source>
</evidence>
<gene>
    <name evidence="3" type="ORF">SAMN05660710_03389</name>
</gene>
<dbReference type="InterPro" id="IPR000073">
    <property type="entry name" value="AB_hydrolase_1"/>
</dbReference>
<dbReference type="InterPro" id="IPR000639">
    <property type="entry name" value="Epox_hydrolase-like"/>
</dbReference>
<dbReference type="SUPFAM" id="SSF53474">
    <property type="entry name" value="alpha/beta-Hydrolases"/>
    <property type="match status" value="1"/>
</dbReference>
<reference evidence="3 4" key="1">
    <citation type="submission" date="2016-10" db="EMBL/GenBank/DDBJ databases">
        <authorList>
            <person name="de Groot N.N."/>
        </authorList>
    </citation>
    <scope>NUCLEOTIDE SEQUENCE [LARGE SCALE GENOMIC DNA]</scope>
    <source>
        <strain evidence="3 4">CGMCC 1.8925</strain>
    </source>
</reference>
<dbReference type="STRING" id="336292.SAMN05660710_03389"/>
<evidence type="ECO:0000259" key="2">
    <source>
        <dbReference type="Pfam" id="PF00561"/>
    </source>
</evidence>
<dbReference type="Gene3D" id="3.40.50.1820">
    <property type="entry name" value="alpha/beta hydrolase"/>
    <property type="match status" value="1"/>
</dbReference>
<keyword evidence="4" id="KW-1185">Reference proteome</keyword>
<dbReference type="PANTHER" id="PTHR43689:SF8">
    <property type="entry name" value="ALPHA_BETA-HYDROLASES SUPERFAMILY PROTEIN"/>
    <property type="match status" value="1"/>
</dbReference>
<protein>
    <submittedName>
        <fullName evidence="3">Pimeloyl-ACP methyl ester carboxylesterase</fullName>
    </submittedName>
</protein>
<proteinExistence type="predicted"/>
<dbReference type="InterPro" id="IPR029058">
    <property type="entry name" value="AB_hydrolase_fold"/>
</dbReference>
<evidence type="ECO:0000313" key="3">
    <source>
        <dbReference type="EMBL" id="SCY90891.1"/>
    </source>
</evidence>
<feature type="signal peptide" evidence="1">
    <location>
        <begin position="1"/>
        <end position="29"/>
    </location>
</feature>
<dbReference type="PRINTS" id="PR00111">
    <property type="entry name" value="ABHYDROLASE"/>
</dbReference>
<dbReference type="GO" id="GO:0003824">
    <property type="term" value="F:catalytic activity"/>
    <property type="evidence" value="ECO:0007669"/>
    <property type="project" value="InterPro"/>
</dbReference>
<dbReference type="Proteomes" id="UP000199502">
    <property type="component" value="Unassembled WGS sequence"/>
</dbReference>
<feature type="chain" id="PRO_5011517181" evidence="1">
    <location>
        <begin position="30"/>
        <end position="323"/>
    </location>
</feature>
<keyword evidence="1" id="KW-0732">Signal</keyword>
<organism evidence="3 4">
    <name type="scientific">Paracoccus tibetensis</name>
    <dbReference type="NCBI Taxonomy" id="336292"/>
    <lineage>
        <taxon>Bacteria</taxon>
        <taxon>Pseudomonadati</taxon>
        <taxon>Pseudomonadota</taxon>
        <taxon>Alphaproteobacteria</taxon>
        <taxon>Rhodobacterales</taxon>
        <taxon>Paracoccaceae</taxon>
        <taxon>Paracoccus</taxon>
    </lineage>
</organism>
<dbReference type="PRINTS" id="PR00412">
    <property type="entry name" value="EPOXHYDRLASE"/>
</dbReference>
<accession>A0A1G5JSK4</accession>
<dbReference type="OrthoDB" id="9815441at2"/>
<dbReference type="Pfam" id="PF00561">
    <property type="entry name" value="Abhydrolase_1"/>
    <property type="match status" value="1"/>
</dbReference>
<dbReference type="AlphaFoldDB" id="A0A1G5JSK4"/>
<sequence length="323" mass="34966">MTHHRPPARHRSSVPMPLIGAAVAGLASAAYVAARVAAAEKAHPPTGRFVTGQGARLHVVERGEGPPLVLIHGNSSMGMDWLLSPVAKMAARSHRVIVPDRPGYGYSTRPRGRAWGPEEQADALAEALGKIGVRRALVVGHSWGAMVAAALALDHPQLVRGVILEGGYLYPRPRPDILMKAPDALPLVGDVLRSTVSPLVHVALWPALLKLLCAPGEVPSQLWQLPPWLIFRPRGLRAAAQEFATILPSAARLARRYRDIQQPLGIIGGRDDSFVAMKHHSVRLAHEMPQAMFRSIEGAGHMSHHQDPQAIMEMIAAIDRQAR</sequence>
<feature type="domain" description="AB hydrolase-1" evidence="2">
    <location>
        <begin position="66"/>
        <end position="308"/>
    </location>
</feature>
<name>A0A1G5JSK4_9RHOB</name>
<dbReference type="PANTHER" id="PTHR43689">
    <property type="entry name" value="HYDROLASE"/>
    <property type="match status" value="1"/>
</dbReference>